<evidence type="ECO:0000313" key="2">
    <source>
        <dbReference type="Proteomes" id="UP000219252"/>
    </source>
</evidence>
<dbReference type="EMBL" id="OBQC01000017">
    <property type="protein sequence ID" value="SOC43763.1"/>
    <property type="molecule type" value="Genomic_DNA"/>
</dbReference>
<sequence length="212" mass="24511">MLAEVEKMETINLPLQTSIWETSVNLKKFYEDNGFIEIRRTYMPLLKVSDAKKVLSNTSNNVAIKSLKEVMSNDLLVESLTHNVKRNYENTHLVNPVATMGIDEWKDLIFADDLVLSGSYVYLDNDEKQILAYSFLHDSEKESTLELGWCGTAGSENIELIPQLVYQQIRYAYKHDIQFILGEFDTTDKYGMEVLNYLLFAPCPTWITYQKK</sequence>
<reference evidence="2" key="1">
    <citation type="submission" date="2017-08" db="EMBL/GenBank/DDBJ databases">
        <authorList>
            <person name="Varghese N."/>
            <person name="Submissions S."/>
        </authorList>
    </citation>
    <scope>NUCLEOTIDE SEQUENCE [LARGE SCALE GENOMIC DNA]</scope>
    <source>
        <strain evidence="2">JC23</strain>
    </source>
</reference>
<organism evidence="1 2">
    <name type="scientific">Ureibacillus acetophenoni</name>
    <dbReference type="NCBI Taxonomy" id="614649"/>
    <lineage>
        <taxon>Bacteria</taxon>
        <taxon>Bacillati</taxon>
        <taxon>Bacillota</taxon>
        <taxon>Bacilli</taxon>
        <taxon>Bacillales</taxon>
        <taxon>Caryophanaceae</taxon>
        <taxon>Ureibacillus</taxon>
    </lineage>
</organism>
<dbReference type="Proteomes" id="UP000219252">
    <property type="component" value="Unassembled WGS sequence"/>
</dbReference>
<dbReference type="AlphaFoldDB" id="A0A285UPT5"/>
<protein>
    <recommendedName>
        <fullName evidence="3">Acetyltransferase (GNAT) family protein</fullName>
    </recommendedName>
</protein>
<accession>A0A285UPT5</accession>
<proteinExistence type="predicted"/>
<keyword evidence="2" id="KW-1185">Reference proteome</keyword>
<name>A0A285UPT5_9BACL</name>
<gene>
    <name evidence="1" type="ORF">SAMN05877842_11739</name>
</gene>
<evidence type="ECO:0000313" key="1">
    <source>
        <dbReference type="EMBL" id="SOC43763.1"/>
    </source>
</evidence>
<evidence type="ECO:0008006" key="3">
    <source>
        <dbReference type="Google" id="ProtNLM"/>
    </source>
</evidence>